<reference evidence="1 2" key="1">
    <citation type="journal article" date="2022" name="Nat. Ecol. Evol.">
        <title>A masculinizing supergene underlies an exaggerated male reproductive morph in a spider.</title>
        <authorList>
            <person name="Hendrickx F."/>
            <person name="De Corte Z."/>
            <person name="Sonet G."/>
            <person name="Van Belleghem S.M."/>
            <person name="Kostlbacher S."/>
            <person name="Vangestel C."/>
        </authorList>
    </citation>
    <scope>NUCLEOTIDE SEQUENCE [LARGE SCALE GENOMIC DNA]</scope>
    <source>
        <strain evidence="1">W744_W776</strain>
    </source>
</reference>
<protein>
    <submittedName>
        <fullName evidence="1">Uncharacterized protein</fullName>
    </submittedName>
</protein>
<accession>A0AAV6VWS5</accession>
<dbReference type="Proteomes" id="UP000827092">
    <property type="component" value="Unassembled WGS sequence"/>
</dbReference>
<evidence type="ECO:0000313" key="1">
    <source>
        <dbReference type="EMBL" id="KAG8200890.1"/>
    </source>
</evidence>
<comment type="caution">
    <text evidence="1">The sequence shown here is derived from an EMBL/GenBank/DDBJ whole genome shotgun (WGS) entry which is preliminary data.</text>
</comment>
<proteinExistence type="predicted"/>
<sequence length="82" mass="9173">MLTNAGGCMPELTPCCRQATLTTRLTGCRSFAGNGRCSAFRWSTRNDNTPPDIDQSNNEVLWGSRFGGRLLIEQQRRSDKLH</sequence>
<gene>
    <name evidence="1" type="ORF">JTE90_020530</name>
</gene>
<dbReference type="AlphaFoldDB" id="A0AAV6VWS5"/>
<evidence type="ECO:0000313" key="2">
    <source>
        <dbReference type="Proteomes" id="UP000827092"/>
    </source>
</evidence>
<name>A0AAV6VWS5_9ARAC</name>
<organism evidence="1 2">
    <name type="scientific">Oedothorax gibbosus</name>
    <dbReference type="NCBI Taxonomy" id="931172"/>
    <lineage>
        <taxon>Eukaryota</taxon>
        <taxon>Metazoa</taxon>
        <taxon>Ecdysozoa</taxon>
        <taxon>Arthropoda</taxon>
        <taxon>Chelicerata</taxon>
        <taxon>Arachnida</taxon>
        <taxon>Araneae</taxon>
        <taxon>Araneomorphae</taxon>
        <taxon>Entelegynae</taxon>
        <taxon>Araneoidea</taxon>
        <taxon>Linyphiidae</taxon>
        <taxon>Erigoninae</taxon>
        <taxon>Oedothorax</taxon>
    </lineage>
</organism>
<dbReference type="EMBL" id="JAFNEN010000011">
    <property type="protein sequence ID" value="KAG8200890.1"/>
    <property type="molecule type" value="Genomic_DNA"/>
</dbReference>
<keyword evidence="2" id="KW-1185">Reference proteome</keyword>